<dbReference type="NCBIfam" id="NF000642">
    <property type="entry name" value="PRK00024.1"/>
    <property type="match status" value="1"/>
</dbReference>
<keyword evidence="5" id="KW-0862">Zinc</keyword>
<sequence length="225" mass="25744">MYEISENTYPLFPRERLEQLGAEKCSDQELLAILLRTGTHQKSALEIATLLLMNFKTIENFRRASITELRSNLGIGKVKAIEIRAMIEFGKRIQTSERKRYGQILSSEDFGKSLVDEMQDFDQEHLIAVYLDAQNKIIEKRTIFVGAANRSIANPREILHFAVKNMAVGMIVAHNHPSGKSVPSHQDREFTTQISQACHFLGIQFFDHVIVGKDQYFSFREKALL</sequence>
<dbReference type="Proteomes" id="UP000439550">
    <property type="component" value="Unassembled WGS sequence"/>
</dbReference>
<evidence type="ECO:0000256" key="4">
    <source>
        <dbReference type="ARBA" id="ARBA00022801"/>
    </source>
</evidence>
<evidence type="ECO:0000256" key="7">
    <source>
        <dbReference type="RuleBase" id="RU003797"/>
    </source>
</evidence>
<name>A0A7X2D004_9LACT</name>
<evidence type="ECO:0000256" key="2">
    <source>
        <dbReference type="ARBA" id="ARBA00022670"/>
    </source>
</evidence>
<dbReference type="InterPro" id="IPR020891">
    <property type="entry name" value="UPF0758_CS"/>
</dbReference>
<evidence type="ECO:0000256" key="5">
    <source>
        <dbReference type="ARBA" id="ARBA00022833"/>
    </source>
</evidence>
<dbReference type="InterPro" id="IPR010994">
    <property type="entry name" value="RuvA_2-like"/>
</dbReference>
<dbReference type="OrthoDB" id="9804482at2"/>
<keyword evidence="10" id="KW-1185">Reference proteome</keyword>
<keyword evidence="6" id="KW-0482">Metalloprotease</keyword>
<dbReference type="EMBL" id="WITJ01000005">
    <property type="protein sequence ID" value="MQW39204.1"/>
    <property type="molecule type" value="Genomic_DNA"/>
</dbReference>
<evidence type="ECO:0000256" key="6">
    <source>
        <dbReference type="ARBA" id="ARBA00023049"/>
    </source>
</evidence>
<dbReference type="PROSITE" id="PS50249">
    <property type="entry name" value="MPN"/>
    <property type="match status" value="1"/>
</dbReference>
<gene>
    <name evidence="9" type="primary">radC</name>
    <name evidence="9" type="ORF">GHI93_04525</name>
</gene>
<dbReference type="PANTHER" id="PTHR30471">
    <property type="entry name" value="DNA REPAIR PROTEIN RADC"/>
    <property type="match status" value="1"/>
</dbReference>
<dbReference type="RefSeq" id="WP_153495884.1">
    <property type="nucleotide sequence ID" value="NZ_CBCRWP010000005.1"/>
</dbReference>
<evidence type="ECO:0000259" key="8">
    <source>
        <dbReference type="PROSITE" id="PS50249"/>
    </source>
</evidence>
<keyword evidence="3" id="KW-0479">Metal-binding</keyword>
<dbReference type="InterPro" id="IPR046778">
    <property type="entry name" value="UPF0758_N"/>
</dbReference>
<dbReference type="SUPFAM" id="SSF47781">
    <property type="entry name" value="RuvA domain 2-like"/>
    <property type="match status" value="1"/>
</dbReference>
<dbReference type="Pfam" id="PF04002">
    <property type="entry name" value="RadC"/>
    <property type="match status" value="1"/>
</dbReference>
<keyword evidence="4" id="KW-0378">Hydrolase</keyword>
<accession>A0A7X2D004</accession>
<protein>
    <submittedName>
        <fullName evidence="9">DNA repair protein RadC</fullName>
    </submittedName>
</protein>
<evidence type="ECO:0000313" key="9">
    <source>
        <dbReference type="EMBL" id="MQW39204.1"/>
    </source>
</evidence>
<keyword evidence="2" id="KW-0645">Protease</keyword>
<dbReference type="GO" id="GO:0006508">
    <property type="term" value="P:proteolysis"/>
    <property type="evidence" value="ECO:0007669"/>
    <property type="project" value="UniProtKB-KW"/>
</dbReference>
<dbReference type="GO" id="GO:0008237">
    <property type="term" value="F:metallopeptidase activity"/>
    <property type="evidence" value="ECO:0007669"/>
    <property type="project" value="UniProtKB-KW"/>
</dbReference>
<dbReference type="PANTHER" id="PTHR30471:SF3">
    <property type="entry name" value="UPF0758 PROTEIN YEES-RELATED"/>
    <property type="match status" value="1"/>
</dbReference>
<proteinExistence type="inferred from homology"/>
<dbReference type="InterPro" id="IPR001405">
    <property type="entry name" value="UPF0758"/>
</dbReference>
<reference evidence="9 10" key="1">
    <citation type="submission" date="2019-10" db="EMBL/GenBank/DDBJ databases">
        <authorList>
            <person name="Dong K."/>
        </authorList>
    </citation>
    <scope>NUCLEOTIDE SEQUENCE [LARGE SCALE GENOMIC DNA]</scope>
    <source>
        <strain evidence="9 10">DSM 28960</strain>
    </source>
</reference>
<dbReference type="CDD" id="cd08071">
    <property type="entry name" value="MPN_DUF2466"/>
    <property type="match status" value="1"/>
</dbReference>
<dbReference type="InterPro" id="IPR037518">
    <property type="entry name" value="MPN"/>
</dbReference>
<dbReference type="AlphaFoldDB" id="A0A7X2D004"/>
<organism evidence="9 10">
    <name type="scientific">Lactococcus hircilactis</name>
    <dbReference type="NCBI Taxonomy" id="1494462"/>
    <lineage>
        <taxon>Bacteria</taxon>
        <taxon>Bacillati</taxon>
        <taxon>Bacillota</taxon>
        <taxon>Bacilli</taxon>
        <taxon>Lactobacillales</taxon>
        <taxon>Streptococcaceae</taxon>
        <taxon>Lactococcus</taxon>
    </lineage>
</organism>
<evidence type="ECO:0000313" key="10">
    <source>
        <dbReference type="Proteomes" id="UP000439550"/>
    </source>
</evidence>
<dbReference type="NCBIfam" id="TIGR00608">
    <property type="entry name" value="radc"/>
    <property type="match status" value="1"/>
</dbReference>
<dbReference type="InterPro" id="IPR025657">
    <property type="entry name" value="RadC_JAB"/>
</dbReference>
<comment type="similarity">
    <text evidence="1 7">Belongs to the UPF0758 family.</text>
</comment>
<evidence type="ECO:0000256" key="3">
    <source>
        <dbReference type="ARBA" id="ARBA00022723"/>
    </source>
</evidence>
<dbReference type="PROSITE" id="PS01302">
    <property type="entry name" value="UPF0758"/>
    <property type="match status" value="1"/>
</dbReference>
<feature type="domain" description="MPN" evidence="8">
    <location>
        <begin position="103"/>
        <end position="225"/>
    </location>
</feature>
<evidence type="ECO:0000256" key="1">
    <source>
        <dbReference type="ARBA" id="ARBA00010243"/>
    </source>
</evidence>
<dbReference type="Pfam" id="PF20582">
    <property type="entry name" value="UPF0758_N"/>
    <property type="match status" value="1"/>
</dbReference>
<comment type="caution">
    <text evidence="9">The sequence shown here is derived from an EMBL/GenBank/DDBJ whole genome shotgun (WGS) entry which is preliminary data.</text>
</comment>
<dbReference type="Gene3D" id="3.40.140.10">
    <property type="entry name" value="Cytidine Deaminase, domain 2"/>
    <property type="match status" value="1"/>
</dbReference>
<dbReference type="GO" id="GO:0046872">
    <property type="term" value="F:metal ion binding"/>
    <property type="evidence" value="ECO:0007669"/>
    <property type="project" value="UniProtKB-KW"/>
</dbReference>